<evidence type="ECO:0000256" key="1">
    <source>
        <dbReference type="SAM" id="MobiDB-lite"/>
    </source>
</evidence>
<feature type="region of interest" description="Disordered" evidence="1">
    <location>
        <begin position="79"/>
        <end position="122"/>
    </location>
</feature>
<evidence type="ECO:0000313" key="2">
    <source>
        <dbReference type="EMBL" id="KAJ4451575.1"/>
    </source>
</evidence>
<name>A0ABQ8U2R2_PERAM</name>
<dbReference type="EMBL" id="JAJSOF020000001">
    <property type="protein sequence ID" value="KAJ4451575.1"/>
    <property type="molecule type" value="Genomic_DNA"/>
</dbReference>
<protein>
    <submittedName>
        <fullName evidence="2">Uncharacterized protein</fullName>
    </submittedName>
</protein>
<accession>A0ABQ8U2R2</accession>
<comment type="caution">
    <text evidence="2">The sequence shown here is derived from an EMBL/GenBank/DDBJ whole genome shotgun (WGS) entry which is preliminary data.</text>
</comment>
<reference evidence="2 3" key="1">
    <citation type="journal article" date="2022" name="Allergy">
        <title>Genome assembly and annotation of Periplaneta americana reveal a comprehensive cockroach allergen profile.</title>
        <authorList>
            <person name="Wang L."/>
            <person name="Xiong Q."/>
            <person name="Saelim N."/>
            <person name="Wang L."/>
            <person name="Nong W."/>
            <person name="Wan A.T."/>
            <person name="Shi M."/>
            <person name="Liu X."/>
            <person name="Cao Q."/>
            <person name="Hui J.H.L."/>
            <person name="Sookrung N."/>
            <person name="Leung T.F."/>
            <person name="Tungtrongchitr A."/>
            <person name="Tsui S.K.W."/>
        </authorList>
    </citation>
    <scope>NUCLEOTIDE SEQUENCE [LARGE SCALE GENOMIC DNA]</scope>
    <source>
        <strain evidence="2">PWHHKU_190912</strain>
    </source>
</reference>
<dbReference type="Proteomes" id="UP001148838">
    <property type="component" value="Unassembled WGS sequence"/>
</dbReference>
<organism evidence="2 3">
    <name type="scientific">Periplaneta americana</name>
    <name type="common">American cockroach</name>
    <name type="synonym">Blatta americana</name>
    <dbReference type="NCBI Taxonomy" id="6978"/>
    <lineage>
        <taxon>Eukaryota</taxon>
        <taxon>Metazoa</taxon>
        <taxon>Ecdysozoa</taxon>
        <taxon>Arthropoda</taxon>
        <taxon>Hexapoda</taxon>
        <taxon>Insecta</taxon>
        <taxon>Pterygota</taxon>
        <taxon>Neoptera</taxon>
        <taxon>Polyneoptera</taxon>
        <taxon>Dictyoptera</taxon>
        <taxon>Blattodea</taxon>
        <taxon>Blattoidea</taxon>
        <taxon>Blattidae</taxon>
        <taxon>Blattinae</taxon>
        <taxon>Periplaneta</taxon>
    </lineage>
</organism>
<sequence>MEGVVVGGRRIKCIKLADDIVLLAEEWKLIGNMLLELNDSCKQYGMKCKQDEDHSYRKKNKEDQQALLIKVCDGGGCDSGVSDNNNNDDDTDYDDAEEEKEEEGEEEEEEEEEEGENDDFLSRFRFPKELNKTIIILIISRVGSCDPLRGRANTLEELRQRITNVAALVTPQMPQNTWREVEYRLDVCRTTQGAHIERNRIVGSACDPYYKLTEDRSLRAQSSEPPMRGLSLQEAVTNSWSILSCCRVQATPALDSLDAKATYECEPWVQRRKITFFVALSNE</sequence>
<evidence type="ECO:0000313" key="3">
    <source>
        <dbReference type="Proteomes" id="UP001148838"/>
    </source>
</evidence>
<proteinExistence type="predicted"/>
<gene>
    <name evidence="2" type="ORF">ANN_03044</name>
</gene>
<feature type="compositionally biased region" description="Acidic residues" evidence="1">
    <location>
        <begin position="86"/>
        <end position="119"/>
    </location>
</feature>
<keyword evidence="3" id="KW-1185">Reference proteome</keyword>